<name>A0A9P5NX35_GYMJU</name>
<comment type="caution">
    <text evidence="2">The sequence shown here is derived from an EMBL/GenBank/DDBJ whole genome shotgun (WGS) entry which is preliminary data.</text>
</comment>
<sequence length="485" mass="54034">MDQVSSQKGSHENPVLGPGLLNFPKDLHTNRSKEDVYPSRPSSRLGFNRTTLSTRPPEAPPGADAVQWSHSLFQTVGISDLRLSSIKPQPTSMVDPPSPGCQVENVTNEALLPSRNKNPTNPECGNGPSAFTRSQAVSRKLPKSSHPSVSRLCFPFVTTSSPRRNKPPPSPPPPRHKYSCFPSSMSPLSPGRPAPRHQRHNYRQHGYSRLALLQVKWFWSLREEEWEGQDMQTRSTAAQGGVPPNGNVTFPLHPSTTGPGTPAISNPDTVYPRFGDIKTLRDPYCIQVDQHFATLQPWTVRKILWMFEVLRVNEKRSIKPQVVLEEDPSDAESESELESSSASTTFGDDSDTTLVESESEMDLQQNSASSVKKAFQTKIDHETRYAGPSSIDFFALRAILENGTWLQSMQPIASKSDGIKLQWATNWYERWTILLELFQCNQGRRHVLFDFHALGMGSSSLANGNIPGKRSFLVTQVMDSDDEDS</sequence>
<protein>
    <submittedName>
        <fullName evidence="2">Uncharacterized protein</fullName>
    </submittedName>
</protein>
<feature type="compositionally biased region" description="Acidic residues" evidence="1">
    <location>
        <begin position="324"/>
        <end position="337"/>
    </location>
</feature>
<evidence type="ECO:0000256" key="1">
    <source>
        <dbReference type="SAM" id="MobiDB-lite"/>
    </source>
</evidence>
<feature type="compositionally biased region" description="Polar residues" evidence="1">
    <location>
        <begin position="115"/>
        <end position="137"/>
    </location>
</feature>
<dbReference type="AlphaFoldDB" id="A0A9P5NX35"/>
<gene>
    <name evidence="2" type="ORF">CPB84DRAFT_1762090</name>
</gene>
<evidence type="ECO:0000313" key="3">
    <source>
        <dbReference type="Proteomes" id="UP000724874"/>
    </source>
</evidence>
<reference evidence="2" key="1">
    <citation type="submission" date="2020-11" db="EMBL/GenBank/DDBJ databases">
        <authorList>
            <consortium name="DOE Joint Genome Institute"/>
            <person name="Ahrendt S."/>
            <person name="Riley R."/>
            <person name="Andreopoulos W."/>
            <person name="LaButti K."/>
            <person name="Pangilinan J."/>
            <person name="Ruiz-duenas F.J."/>
            <person name="Barrasa J.M."/>
            <person name="Sanchez-Garcia M."/>
            <person name="Camarero S."/>
            <person name="Miyauchi S."/>
            <person name="Serrano A."/>
            <person name="Linde D."/>
            <person name="Babiker R."/>
            <person name="Drula E."/>
            <person name="Ayuso-Fernandez I."/>
            <person name="Pacheco R."/>
            <person name="Padilla G."/>
            <person name="Ferreira P."/>
            <person name="Barriuso J."/>
            <person name="Kellner H."/>
            <person name="Castanera R."/>
            <person name="Alfaro M."/>
            <person name="Ramirez L."/>
            <person name="Pisabarro A.G."/>
            <person name="Kuo A."/>
            <person name="Tritt A."/>
            <person name="Lipzen A."/>
            <person name="He G."/>
            <person name="Yan M."/>
            <person name="Ng V."/>
            <person name="Cullen D."/>
            <person name="Martin F."/>
            <person name="Rosso M.-N."/>
            <person name="Henrissat B."/>
            <person name="Hibbett D."/>
            <person name="Martinez A.T."/>
            <person name="Grigoriev I.V."/>
        </authorList>
    </citation>
    <scope>NUCLEOTIDE SEQUENCE</scope>
    <source>
        <strain evidence="2">AH 44721</strain>
    </source>
</reference>
<feature type="compositionally biased region" description="Basic and acidic residues" evidence="1">
    <location>
        <begin position="25"/>
        <end position="37"/>
    </location>
</feature>
<dbReference type="OrthoDB" id="2921613at2759"/>
<dbReference type="EMBL" id="JADNYJ010000004">
    <property type="protein sequence ID" value="KAF8911522.1"/>
    <property type="molecule type" value="Genomic_DNA"/>
</dbReference>
<proteinExistence type="predicted"/>
<accession>A0A9P5NX35</accession>
<feature type="region of interest" description="Disordered" evidence="1">
    <location>
        <begin position="1"/>
        <end position="63"/>
    </location>
</feature>
<feature type="region of interest" description="Disordered" evidence="1">
    <location>
        <begin position="112"/>
        <end position="199"/>
    </location>
</feature>
<organism evidence="2 3">
    <name type="scientific">Gymnopilus junonius</name>
    <name type="common">Spectacular rustgill mushroom</name>
    <name type="synonym">Gymnopilus spectabilis subsp. junonius</name>
    <dbReference type="NCBI Taxonomy" id="109634"/>
    <lineage>
        <taxon>Eukaryota</taxon>
        <taxon>Fungi</taxon>
        <taxon>Dikarya</taxon>
        <taxon>Basidiomycota</taxon>
        <taxon>Agaricomycotina</taxon>
        <taxon>Agaricomycetes</taxon>
        <taxon>Agaricomycetidae</taxon>
        <taxon>Agaricales</taxon>
        <taxon>Agaricineae</taxon>
        <taxon>Hymenogastraceae</taxon>
        <taxon>Gymnopilus</taxon>
    </lineage>
</organism>
<feature type="region of interest" description="Disordered" evidence="1">
    <location>
        <begin position="323"/>
        <end position="367"/>
    </location>
</feature>
<evidence type="ECO:0000313" key="2">
    <source>
        <dbReference type="EMBL" id="KAF8911522.1"/>
    </source>
</evidence>
<dbReference type="Proteomes" id="UP000724874">
    <property type="component" value="Unassembled WGS sequence"/>
</dbReference>
<keyword evidence="3" id="KW-1185">Reference proteome</keyword>
<feature type="compositionally biased region" description="Polar residues" evidence="1">
    <location>
        <begin position="344"/>
        <end position="367"/>
    </location>
</feature>